<dbReference type="RefSeq" id="WP_103984192.1">
    <property type="nucleotide sequence ID" value="NZ_FNVS01000020.1"/>
</dbReference>
<keyword evidence="9" id="KW-1185">Reference proteome</keyword>
<dbReference type="CDD" id="cd13127">
    <property type="entry name" value="MATE_tuaB_like"/>
    <property type="match status" value="1"/>
</dbReference>
<comment type="similarity">
    <text evidence="2">Belongs to the polysaccharide synthase family.</text>
</comment>
<feature type="transmembrane region" description="Helical" evidence="7">
    <location>
        <begin position="144"/>
        <end position="164"/>
    </location>
</feature>
<feature type="transmembrane region" description="Helical" evidence="7">
    <location>
        <begin position="442"/>
        <end position="463"/>
    </location>
</feature>
<feature type="transmembrane region" description="Helical" evidence="7">
    <location>
        <begin position="354"/>
        <end position="376"/>
    </location>
</feature>
<reference evidence="8 9" key="1">
    <citation type="submission" date="2016-10" db="EMBL/GenBank/DDBJ databases">
        <authorList>
            <person name="Varghese N."/>
            <person name="Submissions S."/>
        </authorList>
    </citation>
    <scope>NUCLEOTIDE SEQUENCE [LARGE SCALE GENOMIC DNA]</scope>
    <source>
        <strain evidence="8 9">DSM 29073</strain>
    </source>
</reference>
<feature type="transmembrane region" description="Helical" evidence="7">
    <location>
        <begin position="414"/>
        <end position="436"/>
    </location>
</feature>
<comment type="caution">
    <text evidence="8">The sequence shown here is derived from an EMBL/GenBank/DDBJ whole genome shotgun (WGS) entry which is preliminary data.</text>
</comment>
<feature type="transmembrane region" description="Helical" evidence="7">
    <location>
        <begin position="44"/>
        <end position="63"/>
    </location>
</feature>
<keyword evidence="6 7" id="KW-0472">Membrane</keyword>
<dbReference type="Proteomes" id="UP000236725">
    <property type="component" value="Unassembled WGS sequence"/>
</dbReference>
<feature type="transmembrane region" description="Helical" evidence="7">
    <location>
        <begin position="12"/>
        <end position="38"/>
    </location>
</feature>
<proteinExistence type="inferred from homology"/>
<sequence length="481" mass="54659">MTDTKKELLSGVFYTAISKYSGIIISLVVAGILARLIAPEKFGVVAIATVIISFFNIFSDLGISPAIIQNKELCREDLNDIFSFTFWLGICISIIFFLCSWPIAWFYQDDILLTISQLLTVNLFFATLNIVPNALLYKEKEFKFIAYRSLCIQIIGGVAAVTAALLGTGLYALIINPIFSSILLFFISYRKKPLQLRLTLGIASIKKIFSFSAYQFMFNIINYFSRNLDKLLIGKYMDMQALGYYEKSYRLMMLPLQNITHVISPVMHPIFSNFQNDLQKLSVSYEKVIHYLAFIGFPLSVLLWFCAKEIILLIFGEQWYPSIAVFQILSLSVGIQIILSTSGSIYQAANDTKNLFICGLFSATLNVTAILIGIFLFKKLEAVAWCICLTFTINFFQCYILMYTSTLKRNIKYLLKQLCSPAILSIILILILFPIQYATKDFSLIVSLIIKSTLFIISFTIYIQTTGTYNIINFIKSKIQR</sequence>
<comment type="subcellular location">
    <subcellularLocation>
        <location evidence="1">Cell membrane</location>
        <topology evidence="1">Multi-pass membrane protein</topology>
    </subcellularLocation>
</comment>
<evidence type="ECO:0000313" key="8">
    <source>
        <dbReference type="EMBL" id="SEG20549.1"/>
    </source>
</evidence>
<evidence type="ECO:0000256" key="1">
    <source>
        <dbReference type="ARBA" id="ARBA00004651"/>
    </source>
</evidence>
<name>A0A8G2BYK0_9BACT</name>
<evidence type="ECO:0000313" key="9">
    <source>
        <dbReference type="Proteomes" id="UP000236725"/>
    </source>
</evidence>
<feature type="transmembrane region" description="Helical" evidence="7">
    <location>
        <begin position="288"/>
        <end position="307"/>
    </location>
</feature>
<keyword evidence="3" id="KW-1003">Cell membrane</keyword>
<feature type="transmembrane region" description="Helical" evidence="7">
    <location>
        <begin position="170"/>
        <end position="189"/>
    </location>
</feature>
<evidence type="ECO:0000256" key="3">
    <source>
        <dbReference type="ARBA" id="ARBA00022475"/>
    </source>
</evidence>
<feature type="transmembrane region" description="Helical" evidence="7">
    <location>
        <begin position="111"/>
        <end position="132"/>
    </location>
</feature>
<keyword evidence="4 7" id="KW-0812">Transmembrane</keyword>
<dbReference type="PANTHER" id="PTHR30250">
    <property type="entry name" value="PST FAMILY PREDICTED COLANIC ACID TRANSPORTER"/>
    <property type="match status" value="1"/>
</dbReference>
<evidence type="ECO:0000256" key="7">
    <source>
        <dbReference type="SAM" id="Phobius"/>
    </source>
</evidence>
<feature type="transmembrane region" description="Helical" evidence="7">
    <location>
        <begin position="319"/>
        <end position="342"/>
    </location>
</feature>
<dbReference type="InterPro" id="IPR050833">
    <property type="entry name" value="Poly_Biosynth_Transport"/>
</dbReference>
<accession>A0A8G2BYK0</accession>
<feature type="transmembrane region" description="Helical" evidence="7">
    <location>
        <begin position="84"/>
        <end position="105"/>
    </location>
</feature>
<dbReference type="GO" id="GO:0005886">
    <property type="term" value="C:plasma membrane"/>
    <property type="evidence" value="ECO:0007669"/>
    <property type="project" value="UniProtKB-SubCell"/>
</dbReference>
<evidence type="ECO:0000256" key="4">
    <source>
        <dbReference type="ARBA" id="ARBA00022692"/>
    </source>
</evidence>
<protein>
    <submittedName>
        <fullName evidence="8">Polysaccharide transporter, PST family</fullName>
    </submittedName>
</protein>
<organism evidence="8 9">
    <name type="scientific">Parabacteroides chinchillae</name>
    <dbReference type="NCBI Taxonomy" id="871327"/>
    <lineage>
        <taxon>Bacteria</taxon>
        <taxon>Pseudomonadati</taxon>
        <taxon>Bacteroidota</taxon>
        <taxon>Bacteroidia</taxon>
        <taxon>Bacteroidales</taxon>
        <taxon>Tannerellaceae</taxon>
        <taxon>Parabacteroides</taxon>
    </lineage>
</organism>
<keyword evidence="5 7" id="KW-1133">Transmembrane helix</keyword>
<feature type="transmembrane region" description="Helical" evidence="7">
    <location>
        <begin position="382"/>
        <end position="402"/>
    </location>
</feature>
<dbReference type="AlphaFoldDB" id="A0A8G2BYK0"/>
<gene>
    <name evidence="8" type="ORF">SAMN05444001_12022</name>
</gene>
<evidence type="ECO:0000256" key="6">
    <source>
        <dbReference type="ARBA" id="ARBA00023136"/>
    </source>
</evidence>
<dbReference type="Pfam" id="PF13440">
    <property type="entry name" value="Polysacc_synt_3"/>
    <property type="match status" value="1"/>
</dbReference>
<evidence type="ECO:0000256" key="2">
    <source>
        <dbReference type="ARBA" id="ARBA00007430"/>
    </source>
</evidence>
<dbReference type="PANTHER" id="PTHR30250:SF10">
    <property type="entry name" value="LIPOPOLYSACCHARIDE BIOSYNTHESIS PROTEIN WZXC"/>
    <property type="match status" value="1"/>
</dbReference>
<dbReference type="EMBL" id="FNVS01000020">
    <property type="protein sequence ID" value="SEG20549.1"/>
    <property type="molecule type" value="Genomic_DNA"/>
</dbReference>
<evidence type="ECO:0000256" key="5">
    <source>
        <dbReference type="ARBA" id="ARBA00022989"/>
    </source>
</evidence>